<comment type="caution">
    <text evidence="7">The sequence shown here is derived from an EMBL/GenBank/DDBJ whole genome shotgun (WGS) entry which is preliminary data.</text>
</comment>
<dbReference type="Proteomes" id="UP000438182">
    <property type="component" value="Unassembled WGS sequence"/>
</dbReference>
<dbReference type="SUPFAM" id="SSF51905">
    <property type="entry name" value="FAD/NAD(P)-binding domain"/>
    <property type="match status" value="1"/>
</dbReference>
<reference evidence="7 8" key="1">
    <citation type="submission" date="2019-12" db="EMBL/GenBank/DDBJ databases">
        <authorList>
            <person name="Kim Y.S."/>
        </authorList>
    </citation>
    <scope>NUCLEOTIDE SEQUENCE [LARGE SCALE GENOMIC DNA]</scope>
    <source>
        <strain evidence="7 8">MMS17-SY077</strain>
    </source>
</reference>
<gene>
    <name evidence="7" type="primary">crtI</name>
    <name evidence="7" type="ORF">GB864_06695</name>
</gene>
<evidence type="ECO:0000313" key="7">
    <source>
        <dbReference type="EMBL" id="MWB98236.1"/>
    </source>
</evidence>
<protein>
    <submittedName>
        <fullName evidence="7">Phytoene desaturase</fullName>
    </submittedName>
</protein>
<evidence type="ECO:0000313" key="8">
    <source>
        <dbReference type="Proteomes" id="UP000438182"/>
    </source>
</evidence>
<keyword evidence="8" id="KW-1185">Reference proteome</keyword>
<dbReference type="InterPro" id="IPR014105">
    <property type="entry name" value="Carotenoid/retinoid_OxRdtase"/>
</dbReference>
<comment type="pathway">
    <text evidence="1 4">Carotenoid biosynthesis.</text>
</comment>
<accession>A0A6I4NUV5</accession>
<name>A0A6I4NUV5_9MICO</name>
<evidence type="ECO:0000256" key="3">
    <source>
        <dbReference type="ARBA" id="ARBA00023002"/>
    </source>
</evidence>
<keyword evidence="3 4" id="KW-0560">Oxidoreductase</keyword>
<evidence type="ECO:0000256" key="5">
    <source>
        <dbReference type="SAM" id="MobiDB-lite"/>
    </source>
</evidence>
<feature type="region of interest" description="Disordered" evidence="5">
    <location>
        <begin position="536"/>
        <end position="556"/>
    </location>
</feature>
<sequence length="556" mass="59394">MIEPATQRAVVIGGGISGLASAALLAREGYEVTVLEQNDTVGGRAGSWAADGFRFDTGPSWYLMPEVFDHFFRLLGSSADEELDLRTLEPGYRVYSEGQAPVDLHAERERNEAVFEEIEPGAGAALSDYLDSAAETERLARAHFLSSTHESLRPLVDPAVLRRLPRLLRLLFQPLDSFIGSRFRDLRLRQILGYPAVFLGTSPYRAPSMYHLMSALDLDQGVRYPMGGFAEVIAAVERHATREGAKIRTGARAVAIEMADARADARRGVRARVSGVRWADVFGVEHVEPADVVVAACDLNLVAERLLPPELAERRPAARARRVSGPGAVLVLLGVKGGAPELAHHTLLFARDWEAGFRRIFDAPTAVPDPASLYICKPSATDPSVAPEGHENLFVLVPVPADPSIGAGGRDGDGDPAVEAVADRAIAQIAEWAGIPDLAERVVLRRTIGPADFERDFGSTDGSALGPAHTLAQSAFFRGRTASRRVDGLLFAGGDAVPGIGLPMCLISAELVVKSLRGDTSAEPLTAPLPVPAFSPEAAAVREQEPAGVRGDGVAR</sequence>
<dbReference type="GO" id="GO:0016491">
    <property type="term" value="F:oxidoreductase activity"/>
    <property type="evidence" value="ECO:0007669"/>
    <property type="project" value="UniProtKB-KW"/>
</dbReference>
<feature type="domain" description="Amine oxidase" evidence="6">
    <location>
        <begin position="16"/>
        <end position="510"/>
    </location>
</feature>
<dbReference type="InterPro" id="IPR002937">
    <property type="entry name" value="Amino_oxidase"/>
</dbReference>
<dbReference type="AlphaFoldDB" id="A0A6I4NUV5"/>
<organism evidence="7 8">
    <name type="scientific">Agromyces seonyuensis</name>
    <dbReference type="NCBI Taxonomy" id="2662446"/>
    <lineage>
        <taxon>Bacteria</taxon>
        <taxon>Bacillati</taxon>
        <taxon>Actinomycetota</taxon>
        <taxon>Actinomycetes</taxon>
        <taxon>Micrococcales</taxon>
        <taxon>Microbacteriaceae</taxon>
        <taxon>Agromyces</taxon>
    </lineage>
</organism>
<dbReference type="RefSeq" id="WP_160423578.1">
    <property type="nucleotide sequence ID" value="NZ_WSTA01000022.1"/>
</dbReference>
<comment type="similarity">
    <text evidence="4">Belongs to the carotenoid/retinoid oxidoreductase family.</text>
</comment>
<dbReference type="NCBIfam" id="TIGR02734">
    <property type="entry name" value="crtI_fam"/>
    <property type="match status" value="1"/>
</dbReference>
<evidence type="ECO:0000256" key="2">
    <source>
        <dbReference type="ARBA" id="ARBA00022746"/>
    </source>
</evidence>
<keyword evidence="2 4" id="KW-0125">Carotenoid biosynthesis</keyword>
<dbReference type="PANTHER" id="PTHR43734">
    <property type="entry name" value="PHYTOENE DESATURASE"/>
    <property type="match status" value="1"/>
</dbReference>
<dbReference type="InterPro" id="IPR036188">
    <property type="entry name" value="FAD/NAD-bd_sf"/>
</dbReference>
<evidence type="ECO:0000259" key="6">
    <source>
        <dbReference type="Pfam" id="PF01593"/>
    </source>
</evidence>
<dbReference type="PANTHER" id="PTHR43734:SF1">
    <property type="entry name" value="PHYTOENE DESATURASE"/>
    <property type="match status" value="1"/>
</dbReference>
<dbReference type="Pfam" id="PF01593">
    <property type="entry name" value="Amino_oxidase"/>
    <property type="match status" value="1"/>
</dbReference>
<dbReference type="Gene3D" id="3.50.50.60">
    <property type="entry name" value="FAD/NAD(P)-binding domain"/>
    <property type="match status" value="2"/>
</dbReference>
<dbReference type="GO" id="GO:0016117">
    <property type="term" value="P:carotenoid biosynthetic process"/>
    <property type="evidence" value="ECO:0007669"/>
    <property type="project" value="UniProtKB-KW"/>
</dbReference>
<evidence type="ECO:0000256" key="1">
    <source>
        <dbReference type="ARBA" id="ARBA00004829"/>
    </source>
</evidence>
<dbReference type="EMBL" id="WSTA01000022">
    <property type="protein sequence ID" value="MWB98236.1"/>
    <property type="molecule type" value="Genomic_DNA"/>
</dbReference>
<evidence type="ECO:0000256" key="4">
    <source>
        <dbReference type="RuleBase" id="RU362075"/>
    </source>
</evidence>
<proteinExistence type="inferred from homology"/>